<sequence>MPHHADMKGELLASPHHRISSQIGYNPAPTDHADTELAPIRTTMNA</sequence>
<dbReference type="HOGENOM" id="CLU_3182615_0_0_11"/>
<dbReference type="EMBL" id="ACEB01000006">
    <property type="protein sequence ID" value="EEG27844.1"/>
    <property type="molecule type" value="Genomic_DNA"/>
</dbReference>
<name>C0E146_9CORY</name>
<proteinExistence type="predicted"/>
<accession>C0E146</accession>
<dbReference type="Proteomes" id="UP000006247">
    <property type="component" value="Unassembled WGS sequence"/>
</dbReference>
<organism evidence="2 3">
    <name type="scientific">Corynebacterium matruchotii ATCC 33806</name>
    <dbReference type="NCBI Taxonomy" id="566549"/>
    <lineage>
        <taxon>Bacteria</taxon>
        <taxon>Bacillati</taxon>
        <taxon>Actinomycetota</taxon>
        <taxon>Actinomycetes</taxon>
        <taxon>Mycobacteriales</taxon>
        <taxon>Corynebacteriaceae</taxon>
        <taxon>Corynebacterium</taxon>
    </lineage>
</organism>
<protein>
    <submittedName>
        <fullName evidence="2">Uncharacterized protein</fullName>
    </submittedName>
</protein>
<reference evidence="2 3" key="1">
    <citation type="submission" date="2009-01" db="EMBL/GenBank/DDBJ databases">
        <authorList>
            <person name="Fulton L."/>
            <person name="Clifton S."/>
            <person name="Chinwalla A.T."/>
            <person name="Mitreva M."/>
            <person name="Sodergren E."/>
            <person name="Weinstock G."/>
            <person name="Clifton S."/>
            <person name="Dooling D.J."/>
            <person name="Fulton B."/>
            <person name="Minx P."/>
            <person name="Pepin K.H."/>
            <person name="Johnson M."/>
            <person name="Bhonagiri V."/>
            <person name="Nash W.E."/>
            <person name="Mardis E.R."/>
            <person name="Wilson R.K."/>
        </authorList>
    </citation>
    <scope>NUCLEOTIDE SEQUENCE [LARGE SCALE GENOMIC DNA]</scope>
    <source>
        <strain evidence="2 3">ATCC 33806</strain>
    </source>
</reference>
<evidence type="ECO:0000313" key="2">
    <source>
        <dbReference type="EMBL" id="EEG27844.1"/>
    </source>
</evidence>
<evidence type="ECO:0000256" key="1">
    <source>
        <dbReference type="SAM" id="MobiDB-lite"/>
    </source>
</evidence>
<feature type="region of interest" description="Disordered" evidence="1">
    <location>
        <begin position="1"/>
        <end position="46"/>
    </location>
</feature>
<dbReference type="AlphaFoldDB" id="C0E146"/>
<comment type="caution">
    <text evidence="2">The sequence shown here is derived from an EMBL/GenBank/DDBJ whole genome shotgun (WGS) entry which is preliminary data.</text>
</comment>
<gene>
    <name evidence="2" type="ORF">CORMATOL_00696</name>
</gene>
<evidence type="ECO:0000313" key="3">
    <source>
        <dbReference type="Proteomes" id="UP000006247"/>
    </source>
</evidence>